<dbReference type="GO" id="GO:0030295">
    <property type="term" value="F:protein kinase activator activity"/>
    <property type="evidence" value="ECO:0007669"/>
    <property type="project" value="TreeGrafter"/>
</dbReference>
<keyword evidence="11" id="KW-1185">Reference proteome</keyword>
<feature type="domain" description="Histidine kinase" evidence="9">
    <location>
        <begin position="175"/>
        <end position="382"/>
    </location>
</feature>
<dbReference type="InterPro" id="IPR036097">
    <property type="entry name" value="HisK_dim/P_sf"/>
</dbReference>
<dbReference type="InterPro" id="IPR036890">
    <property type="entry name" value="HATPase_C_sf"/>
</dbReference>
<dbReference type="InterPro" id="IPR029016">
    <property type="entry name" value="GAF-like_dom_sf"/>
</dbReference>
<dbReference type="SMART" id="SM00065">
    <property type="entry name" value="GAF"/>
    <property type="match status" value="1"/>
</dbReference>
<dbReference type="PANTHER" id="PTHR42878">
    <property type="entry name" value="TWO-COMPONENT HISTIDINE KINASE"/>
    <property type="match status" value="1"/>
</dbReference>
<dbReference type="RefSeq" id="WP_198914583.1">
    <property type="nucleotide sequence ID" value="NZ_JAEKPD010000001.1"/>
</dbReference>
<dbReference type="EMBL" id="JAEKPD010000001">
    <property type="protein sequence ID" value="MBJ3761417.1"/>
    <property type="molecule type" value="Genomic_DNA"/>
</dbReference>
<dbReference type="PANTHER" id="PTHR42878:SF7">
    <property type="entry name" value="SENSOR HISTIDINE KINASE GLRK"/>
    <property type="match status" value="1"/>
</dbReference>
<dbReference type="Gene3D" id="1.10.287.130">
    <property type="match status" value="1"/>
</dbReference>
<dbReference type="SUPFAM" id="SSF55874">
    <property type="entry name" value="ATPase domain of HSP90 chaperone/DNA topoisomerase II/histidine kinase"/>
    <property type="match status" value="1"/>
</dbReference>
<dbReference type="Pfam" id="PF01590">
    <property type="entry name" value="GAF"/>
    <property type="match status" value="1"/>
</dbReference>
<evidence type="ECO:0000256" key="1">
    <source>
        <dbReference type="ARBA" id="ARBA00000085"/>
    </source>
</evidence>
<comment type="catalytic activity">
    <reaction evidence="1">
        <text>ATP + protein L-histidine = ADP + protein N-phospho-L-histidine.</text>
        <dbReference type="EC" id="2.7.13.3"/>
    </reaction>
</comment>
<sequence length="392" mass="42078">MNDQSAFPTDVFRIQSIEQIPLILELCARFSGMRLVAVARVTDSDWISCAALDHMAFGLDAGDALALETTLCQVVRQTRTALVIDDVAQSDAFADHPSPALYKFRSYIGVPILQGDGSVFGTLVAIDGEPRDLTGSKTVEMFELFADLIGKALDERARLVSEQTTATLREEFIGVVGHDLRNPISAVSAGLRIIERTGAASPDLLVEMRRAMDRCLTMIDNLLDLTRGRLGDGIETRIAPVDLAEVIGNVVAETRLVDTVKIDVQCDLPDAVGCDAQRMGQLVSNILANAVDHHEPGTPITLEADVQDGVLRVAITNRGQTIPAEAQARLFLPFRRGHSASRNGLGLGLYIASQVAQAHGGRIDVVSDNGITTFSLTMPADLQTSAFASSDA</sequence>
<dbReference type="Pfam" id="PF00512">
    <property type="entry name" value="HisKA"/>
    <property type="match status" value="1"/>
</dbReference>
<evidence type="ECO:0000256" key="6">
    <source>
        <dbReference type="ARBA" id="ARBA00022777"/>
    </source>
</evidence>
<dbReference type="SMART" id="SM00388">
    <property type="entry name" value="HisKA"/>
    <property type="match status" value="1"/>
</dbReference>
<protein>
    <recommendedName>
        <fullName evidence="2">histidine kinase</fullName>
        <ecNumber evidence="2">2.7.13.3</ecNumber>
    </recommendedName>
</protein>
<dbReference type="SUPFAM" id="SSF55781">
    <property type="entry name" value="GAF domain-like"/>
    <property type="match status" value="1"/>
</dbReference>
<evidence type="ECO:0000313" key="10">
    <source>
        <dbReference type="EMBL" id="MBJ3761417.1"/>
    </source>
</evidence>
<comment type="caution">
    <text evidence="10">The sequence shown here is derived from an EMBL/GenBank/DDBJ whole genome shotgun (WGS) entry which is preliminary data.</text>
</comment>
<dbReference type="PRINTS" id="PR00344">
    <property type="entry name" value="BCTRLSENSOR"/>
</dbReference>
<proteinExistence type="predicted"/>
<dbReference type="Pfam" id="PF02518">
    <property type="entry name" value="HATPase_c"/>
    <property type="match status" value="1"/>
</dbReference>
<evidence type="ECO:0000256" key="2">
    <source>
        <dbReference type="ARBA" id="ARBA00012438"/>
    </source>
</evidence>
<evidence type="ECO:0000256" key="5">
    <source>
        <dbReference type="ARBA" id="ARBA00022741"/>
    </source>
</evidence>
<evidence type="ECO:0000313" key="11">
    <source>
        <dbReference type="Proteomes" id="UP000642488"/>
    </source>
</evidence>
<keyword evidence="6 10" id="KW-0418">Kinase</keyword>
<organism evidence="10 11">
    <name type="scientific">Palleronia pontilimi</name>
    <dbReference type="NCBI Taxonomy" id="1964209"/>
    <lineage>
        <taxon>Bacteria</taxon>
        <taxon>Pseudomonadati</taxon>
        <taxon>Pseudomonadota</taxon>
        <taxon>Alphaproteobacteria</taxon>
        <taxon>Rhodobacterales</taxon>
        <taxon>Roseobacteraceae</taxon>
        <taxon>Palleronia</taxon>
    </lineage>
</organism>
<accession>A0A934M8H8</accession>
<dbReference type="InterPro" id="IPR003594">
    <property type="entry name" value="HATPase_dom"/>
</dbReference>
<dbReference type="GO" id="GO:0005524">
    <property type="term" value="F:ATP binding"/>
    <property type="evidence" value="ECO:0007669"/>
    <property type="project" value="UniProtKB-KW"/>
</dbReference>
<dbReference type="SMART" id="SM00387">
    <property type="entry name" value="HATPase_c"/>
    <property type="match status" value="1"/>
</dbReference>
<dbReference type="InterPro" id="IPR003661">
    <property type="entry name" value="HisK_dim/P_dom"/>
</dbReference>
<dbReference type="InterPro" id="IPR003018">
    <property type="entry name" value="GAF"/>
</dbReference>
<name>A0A934M8H8_9RHOB</name>
<dbReference type="GO" id="GO:0007234">
    <property type="term" value="P:osmosensory signaling via phosphorelay pathway"/>
    <property type="evidence" value="ECO:0007669"/>
    <property type="project" value="TreeGrafter"/>
</dbReference>
<evidence type="ECO:0000256" key="3">
    <source>
        <dbReference type="ARBA" id="ARBA00022553"/>
    </source>
</evidence>
<evidence type="ECO:0000256" key="7">
    <source>
        <dbReference type="ARBA" id="ARBA00022840"/>
    </source>
</evidence>
<keyword evidence="5" id="KW-0547">Nucleotide-binding</keyword>
<dbReference type="CDD" id="cd00082">
    <property type="entry name" value="HisKA"/>
    <property type="match status" value="1"/>
</dbReference>
<keyword evidence="4" id="KW-0808">Transferase</keyword>
<evidence type="ECO:0000259" key="9">
    <source>
        <dbReference type="PROSITE" id="PS50109"/>
    </source>
</evidence>
<dbReference type="InterPro" id="IPR050351">
    <property type="entry name" value="BphY/WalK/GraS-like"/>
</dbReference>
<dbReference type="Gene3D" id="3.30.450.40">
    <property type="match status" value="1"/>
</dbReference>
<dbReference type="InterPro" id="IPR004358">
    <property type="entry name" value="Sig_transdc_His_kin-like_C"/>
</dbReference>
<dbReference type="GO" id="GO:0000156">
    <property type="term" value="F:phosphorelay response regulator activity"/>
    <property type="evidence" value="ECO:0007669"/>
    <property type="project" value="TreeGrafter"/>
</dbReference>
<keyword evidence="3" id="KW-0597">Phosphoprotein</keyword>
<evidence type="ECO:0000256" key="8">
    <source>
        <dbReference type="ARBA" id="ARBA00023012"/>
    </source>
</evidence>
<dbReference type="PROSITE" id="PS50109">
    <property type="entry name" value="HIS_KIN"/>
    <property type="match status" value="1"/>
</dbReference>
<dbReference type="AlphaFoldDB" id="A0A934M8H8"/>
<dbReference type="Gene3D" id="3.30.565.10">
    <property type="entry name" value="Histidine kinase-like ATPase, C-terminal domain"/>
    <property type="match status" value="1"/>
</dbReference>
<dbReference type="InterPro" id="IPR005467">
    <property type="entry name" value="His_kinase_dom"/>
</dbReference>
<gene>
    <name evidence="10" type="ORF">ILP92_01455</name>
</gene>
<evidence type="ECO:0000256" key="4">
    <source>
        <dbReference type="ARBA" id="ARBA00022679"/>
    </source>
</evidence>
<dbReference type="GO" id="GO:0000155">
    <property type="term" value="F:phosphorelay sensor kinase activity"/>
    <property type="evidence" value="ECO:0007669"/>
    <property type="project" value="InterPro"/>
</dbReference>
<keyword evidence="7" id="KW-0067">ATP-binding</keyword>
<reference evidence="10" key="1">
    <citation type="submission" date="2020-12" db="EMBL/GenBank/DDBJ databases">
        <title>Bacterial taxonomy.</title>
        <authorList>
            <person name="Pan X."/>
        </authorList>
    </citation>
    <scope>NUCLEOTIDE SEQUENCE</scope>
    <source>
        <strain evidence="10">KCTC 52957</strain>
    </source>
</reference>
<keyword evidence="8" id="KW-0902">Two-component regulatory system</keyword>
<dbReference type="Proteomes" id="UP000642488">
    <property type="component" value="Unassembled WGS sequence"/>
</dbReference>
<dbReference type="SUPFAM" id="SSF47384">
    <property type="entry name" value="Homodimeric domain of signal transducing histidine kinase"/>
    <property type="match status" value="1"/>
</dbReference>
<dbReference type="EC" id="2.7.13.3" evidence="2"/>
<dbReference type="CDD" id="cd00075">
    <property type="entry name" value="HATPase"/>
    <property type="match status" value="1"/>
</dbReference>